<evidence type="ECO:0000256" key="1">
    <source>
        <dbReference type="SAM" id="Phobius"/>
    </source>
</evidence>
<dbReference type="InterPro" id="IPR050922">
    <property type="entry name" value="LytR/CpsA/Psr_CW_biosynth"/>
</dbReference>
<proteinExistence type="predicted"/>
<organism evidence="2 3">
    <name type="scientific">Candidatus Magasanikbacteria bacterium CG10_big_fil_rev_8_21_14_0_10_36_16</name>
    <dbReference type="NCBI Taxonomy" id="1974645"/>
    <lineage>
        <taxon>Bacteria</taxon>
        <taxon>Candidatus Magasanikiibacteriota</taxon>
    </lineage>
</organism>
<evidence type="ECO:0000313" key="3">
    <source>
        <dbReference type="Proteomes" id="UP000230852"/>
    </source>
</evidence>
<dbReference type="PANTHER" id="PTHR33392:SF6">
    <property type="entry name" value="POLYISOPRENYL-TEICHOIC ACID--PEPTIDOGLYCAN TEICHOIC ACID TRANSFERASE TAGU"/>
    <property type="match status" value="1"/>
</dbReference>
<protein>
    <recommendedName>
        <fullName evidence="4">Cell envelope-related transcriptional attenuator domain-containing protein</fullName>
    </recommendedName>
</protein>
<keyword evidence="1" id="KW-0812">Transmembrane</keyword>
<dbReference type="EMBL" id="PFBU01000053">
    <property type="protein sequence ID" value="PIR78261.1"/>
    <property type="molecule type" value="Genomic_DNA"/>
</dbReference>
<evidence type="ECO:0000313" key="2">
    <source>
        <dbReference type="EMBL" id="PIR78261.1"/>
    </source>
</evidence>
<keyword evidence="1" id="KW-0472">Membrane</keyword>
<feature type="transmembrane region" description="Helical" evidence="1">
    <location>
        <begin position="7"/>
        <end position="27"/>
    </location>
</feature>
<dbReference type="Proteomes" id="UP000230852">
    <property type="component" value="Unassembled WGS sequence"/>
</dbReference>
<dbReference type="AlphaFoldDB" id="A0A2H0TYF8"/>
<gene>
    <name evidence="2" type="ORF">COU28_02650</name>
</gene>
<comment type="caution">
    <text evidence="2">The sequence shown here is derived from an EMBL/GenBank/DDBJ whole genome shotgun (WGS) entry which is preliminary data.</text>
</comment>
<keyword evidence="1" id="KW-1133">Transmembrane helix</keyword>
<dbReference type="Gene3D" id="3.30.420.590">
    <property type="match status" value="1"/>
</dbReference>
<sequence>MKSKKLKFIIIFVISVAVLTLVPYFILHSKQTPEEKAGQEIVDKQALKIEQIIKDRQANEIKIDENVDPFGEDGIVRVLVLGLDSRAGQTAGHCDVIQMIEINKNNNTVDITAVPRGTYSPLPLGKATTSSDYYVSNACGLAGLDYGINQIEKILGKKADYLVMVGFSETLGILRNLKLPTTETLQWLRQRQGYAIGEPQRARNHSTFIKGLLTKFLPEKKSKLDIPFHYIMYKIVKTDLTFDDSEKIFDALVAMDLPKHPERVTLFMRPSYNVQDIPYDPSTAGDYVNKMIGPVKNYLSGTSYTGVTVEQADKRIADILDQKKDDKDFVVWAYDNQLWLQIENDILREEKRFEVMNKYLDSLNDETEKKQIITDYILEMKYLSLDDWASKGEELLKQEISQN</sequence>
<name>A0A2H0TYF8_9BACT</name>
<accession>A0A2H0TYF8</accession>
<dbReference type="PANTHER" id="PTHR33392">
    <property type="entry name" value="POLYISOPRENYL-TEICHOIC ACID--PEPTIDOGLYCAN TEICHOIC ACID TRANSFERASE TAGU"/>
    <property type="match status" value="1"/>
</dbReference>
<reference evidence="3" key="1">
    <citation type="submission" date="2017-09" db="EMBL/GenBank/DDBJ databases">
        <title>Depth-based differentiation of microbial function through sediment-hosted aquifers and enrichment of novel symbionts in the deep terrestrial subsurface.</title>
        <authorList>
            <person name="Probst A.J."/>
            <person name="Ladd B."/>
            <person name="Jarett J.K."/>
            <person name="Geller-Mcgrath D.E."/>
            <person name="Sieber C.M.K."/>
            <person name="Emerson J.B."/>
            <person name="Anantharaman K."/>
            <person name="Thomas B.C."/>
            <person name="Malmstrom R."/>
            <person name="Stieglmeier M."/>
            <person name="Klingl A."/>
            <person name="Woyke T."/>
            <person name="Ryan C.M."/>
            <person name="Banfield J.F."/>
        </authorList>
    </citation>
    <scope>NUCLEOTIDE SEQUENCE [LARGE SCALE GENOMIC DNA]</scope>
</reference>
<evidence type="ECO:0008006" key="4">
    <source>
        <dbReference type="Google" id="ProtNLM"/>
    </source>
</evidence>